<evidence type="ECO:0008006" key="5">
    <source>
        <dbReference type="Google" id="ProtNLM"/>
    </source>
</evidence>
<evidence type="ECO:0000313" key="2">
    <source>
        <dbReference type="EMBL" id="MBK5175105.1"/>
    </source>
</evidence>
<sequence length="427" mass="48150">MSISESQLLSPSADLPLAILPIIRQHASDAAFYWGQITNSEFSVLQNQQNILDFQYYLDANLDGLSAAGEYGWQEALKSLKRWRTQGEAFVCGYLAHNSENSDYIDACWKIFKQSPQTTLNGYAAVLSYLPYDAISPYITYLLSSGDADRIYVAITVCANHKHSLDIKFINACANHENAEVRSAICQYVLLSGRRDFLPLIQFLVDDVDLLVKYTSTYALSWLAPYDNYTFEAVWQTIQVYLSAPLQKGLPGLNHAKRLETLVRVAGQLTSCHDRNISHYINLLPLYLQVLFFAHSGKSEYLPHLYAYLSDETVSRLAFWAIHMITGLNINDSHYLTFAANEKSDLAPINTRCSQISAGIGWPDKEVIETEYVTTSMGSSFLGEEISDSVCKKYLAKGKQVERYIAAWHLCRMDSRGGWINICSVKE</sequence>
<proteinExistence type="predicted"/>
<dbReference type="EMBL" id="JADRCP010000001">
    <property type="protein sequence ID" value="MBK5175105.1"/>
    <property type="molecule type" value="Genomic_DNA"/>
</dbReference>
<dbReference type="AlphaFoldDB" id="A0A9D7AFI7"/>
<dbReference type="Proteomes" id="UP000807542">
    <property type="component" value="Unassembled WGS sequence"/>
</dbReference>
<comment type="caution">
    <text evidence="2">The sequence shown here is derived from an EMBL/GenBank/DDBJ whole genome shotgun (WGS) entry which is preliminary data.</text>
</comment>
<keyword evidence="4" id="KW-1185">Reference proteome</keyword>
<reference evidence="2 4" key="1">
    <citation type="submission" date="2020-11" db="EMBL/GenBank/DDBJ databases">
        <title>Insectihabitans protaetiae gen. nov. sp. nov. and Insectihabitans allomyrinae sp. nov., isolated from larvae of Protaetia brevitarsis seulensis and Allomyrina dichotoma, respectively.</title>
        <authorList>
            <person name="Lee S.D."/>
            <person name="Byeon Y.-S."/>
            <person name="Kim S.-M."/>
            <person name="Yang H.L."/>
            <person name="Kim I.S."/>
        </authorList>
    </citation>
    <scope>NUCLEOTIDE SEQUENCE</scope>
    <source>
        <strain evidence="2">CWB-B4</strain>
        <strain evidence="1 4">CWB-B43</strain>
    </source>
</reference>
<accession>A0A9D7AFI7</accession>
<dbReference type="RefSeq" id="WP_228397088.1">
    <property type="nucleotide sequence ID" value="NZ_JADRCP010000001.1"/>
</dbReference>
<gene>
    <name evidence="2" type="ORF">I2492_02035</name>
    <name evidence="1" type="ORF">I2493_02035</name>
</gene>
<evidence type="ECO:0000313" key="1">
    <source>
        <dbReference type="EMBL" id="MBK5071796.1"/>
    </source>
</evidence>
<protein>
    <recommendedName>
        <fullName evidence="5">HEAT repeat domain-containing protein</fullName>
    </recommendedName>
</protein>
<dbReference type="Proteomes" id="UP001296969">
    <property type="component" value="Unassembled WGS sequence"/>
</dbReference>
<name>A0A9D7AFI7_9GAMM</name>
<dbReference type="SUPFAM" id="SSF48371">
    <property type="entry name" value="ARM repeat"/>
    <property type="match status" value="1"/>
</dbReference>
<organism evidence="2 3">
    <name type="scientific">Limnobaculum xujianqingii</name>
    <dbReference type="NCBI Taxonomy" id="2738837"/>
    <lineage>
        <taxon>Bacteria</taxon>
        <taxon>Pseudomonadati</taxon>
        <taxon>Pseudomonadota</taxon>
        <taxon>Gammaproteobacteria</taxon>
        <taxon>Enterobacterales</taxon>
        <taxon>Budviciaceae</taxon>
        <taxon>Limnobaculum</taxon>
    </lineage>
</organism>
<dbReference type="EMBL" id="JADRCQ010000001">
    <property type="protein sequence ID" value="MBK5071796.1"/>
    <property type="molecule type" value="Genomic_DNA"/>
</dbReference>
<evidence type="ECO:0000313" key="3">
    <source>
        <dbReference type="Proteomes" id="UP000807542"/>
    </source>
</evidence>
<evidence type="ECO:0000313" key="4">
    <source>
        <dbReference type="Proteomes" id="UP001296969"/>
    </source>
</evidence>
<dbReference type="InterPro" id="IPR016024">
    <property type="entry name" value="ARM-type_fold"/>
</dbReference>